<evidence type="ECO:0000256" key="1">
    <source>
        <dbReference type="SAM" id="MobiDB-lite"/>
    </source>
</evidence>
<evidence type="ECO:0008006" key="4">
    <source>
        <dbReference type="Google" id="ProtNLM"/>
    </source>
</evidence>
<feature type="region of interest" description="Disordered" evidence="1">
    <location>
        <begin position="137"/>
        <end position="177"/>
    </location>
</feature>
<feature type="region of interest" description="Disordered" evidence="1">
    <location>
        <begin position="241"/>
        <end position="276"/>
    </location>
</feature>
<feature type="region of interest" description="Disordered" evidence="1">
    <location>
        <begin position="1"/>
        <end position="108"/>
    </location>
</feature>
<reference evidence="3" key="1">
    <citation type="journal article" date="2019" name="Int. J. Syst. Evol. Microbiol.">
        <title>The Global Catalogue of Microorganisms (GCM) 10K type strain sequencing project: providing services to taxonomists for standard genome sequencing and annotation.</title>
        <authorList>
            <consortium name="The Broad Institute Genomics Platform"/>
            <consortium name="The Broad Institute Genome Sequencing Center for Infectious Disease"/>
            <person name="Wu L."/>
            <person name="Ma J."/>
        </authorList>
    </citation>
    <scope>NUCLEOTIDE SEQUENCE [LARGE SCALE GENOMIC DNA]</scope>
    <source>
        <strain evidence="3">JCM 3399</strain>
    </source>
</reference>
<gene>
    <name evidence="2" type="ORF">GCM10010211_31160</name>
</gene>
<name>A0ABQ2V395_9ACTN</name>
<keyword evidence="3" id="KW-1185">Reference proteome</keyword>
<evidence type="ECO:0000313" key="2">
    <source>
        <dbReference type="EMBL" id="GGU63870.1"/>
    </source>
</evidence>
<organism evidence="2 3">
    <name type="scientific">Streptomyces albospinus</name>
    <dbReference type="NCBI Taxonomy" id="285515"/>
    <lineage>
        <taxon>Bacteria</taxon>
        <taxon>Bacillati</taxon>
        <taxon>Actinomycetota</taxon>
        <taxon>Actinomycetes</taxon>
        <taxon>Kitasatosporales</taxon>
        <taxon>Streptomycetaceae</taxon>
        <taxon>Streptomyces</taxon>
    </lineage>
</organism>
<dbReference type="EMBL" id="BMRP01000009">
    <property type="protein sequence ID" value="GGU63870.1"/>
    <property type="molecule type" value="Genomic_DNA"/>
</dbReference>
<accession>A0ABQ2V395</accession>
<sequence>MPGRPGSASARRCRPACLPDPRAPAARGARRGLRPGPQAAAGPRPPRRTTRAAAGGPHGAGRARGGARRTGSAPYARTRPRRARAGPLSANSACRSSRPAASLTGPCPTTEETYVRKAAQFAGAVAVAALLLSGCGSSGGSSKDSSTPSKTPEAAPTTPGGGDGTTSDTTAVEGAWKGGTAGSPLVLVVAKGTIAFSNGHKSACMGKVEKMAGMTMAVLKCTDGDTTRTMGTLKPGADGKTLTVSWKGGPTEKYTKSEDGSVKIPDMPKLPDLPKS</sequence>
<proteinExistence type="predicted"/>
<comment type="caution">
    <text evidence="2">The sequence shown here is derived from an EMBL/GenBank/DDBJ whole genome shotgun (WGS) entry which is preliminary data.</text>
</comment>
<dbReference type="Proteomes" id="UP000654471">
    <property type="component" value="Unassembled WGS sequence"/>
</dbReference>
<evidence type="ECO:0000313" key="3">
    <source>
        <dbReference type="Proteomes" id="UP000654471"/>
    </source>
</evidence>
<protein>
    <recommendedName>
        <fullName evidence="4">Lipoprotein</fullName>
    </recommendedName>
</protein>